<dbReference type="InterPro" id="IPR009964">
    <property type="entry name" value="DUF1491"/>
</dbReference>
<accession>A0A023D2Y4</accession>
<name>A0A023D2Y4_ACIMT</name>
<reference evidence="1 2" key="2">
    <citation type="journal article" date="2014" name="FEMS Microbiol. Lett.">
        <title>Draft genomic DNA sequence of the facultatively methylotrophic bacterium Acidomonas methanolica type strain MB58.</title>
        <authorList>
            <person name="Higashiura N."/>
            <person name="Hadano H."/>
            <person name="Hirakawa H."/>
            <person name="Matsutani M."/>
            <person name="Takabe S."/>
            <person name="Matsushita K."/>
            <person name="Azuma Y."/>
        </authorList>
    </citation>
    <scope>NUCLEOTIDE SEQUENCE [LARGE SCALE GENOMIC DNA]</scope>
    <source>
        <strain evidence="1 2">MB58</strain>
    </source>
</reference>
<sequence>MTARLKAGLWVRALLRQTAMQGHSAMVLRRGDEDAGAVIVVLIDRAGGLAVLREQAAFGEDEAGWTRVEVADQAALDAYLDRQRRYDPDLWVIELEVPAVSDPVEGTLGTRGAA</sequence>
<proteinExistence type="predicted"/>
<evidence type="ECO:0008006" key="3">
    <source>
        <dbReference type="Google" id="ProtNLM"/>
    </source>
</evidence>
<dbReference type="Gene3D" id="3.40.1530.20">
    <property type="entry name" value="Protein of unknown function (DUF1491)"/>
    <property type="match status" value="1"/>
</dbReference>
<dbReference type="OrthoDB" id="9809136at2"/>
<protein>
    <recommendedName>
        <fullName evidence="3">DUF1491 family protein</fullName>
    </recommendedName>
</protein>
<comment type="caution">
    <text evidence="1">The sequence shown here is derived from an EMBL/GenBank/DDBJ whole genome shotgun (WGS) entry which is preliminary data.</text>
</comment>
<dbReference type="RefSeq" id="WP_042057019.1">
    <property type="nucleotide sequence ID" value="NZ_BAND01000023.1"/>
</dbReference>
<evidence type="ECO:0000313" key="1">
    <source>
        <dbReference type="EMBL" id="GAJ28434.1"/>
    </source>
</evidence>
<gene>
    <name evidence="1" type="ORF">Amme_023_027</name>
</gene>
<reference evidence="2" key="1">
    <citation type="journal article" date="2014" name="FEMS Microbiol. Lett.">
        <title>Draft Genomic DNA Sequence of the Facultatively Methylotrophic Bacterium Acidomonas methanolica type strain MB58.</title>
        <authorList>
            <person name="Higashiura N."/>
            <person name="Hadano H."/>
            <person name="Hirakawa H."/>
            <person name="Matsutani M."/>
            <person name="Takabe S."/>
            <person name="Matsushita K."/>
            <person name="Azuma Y."/>
        </authorList>
    </citation>
    <scope>NUCLEOTIDE SEQUENCE [LARGE SCALE GENOMIC DNA]</scope>
    <source>
        <strain evidence="2">MB58</strain>
    </source>
</reference>
<keyword evidence="2" id="KW-1185">Reference proteome</keyword>
<dbReference type="Proteomes" id="UP000019760">
    <property type="component" value="Unassembled WGS sequence"/>
</dbReference>
<evidence type="ECO:0000313" key="2">
    <source>
        <dbReference type="Proteomes" id="UP000019760"/>
    </source>
</evidence>
<organism evidence="1 2">
    <name type="scientific">Acidomonas methanolica NBRC 104435</name>
    <dbReference type="NCBI Taxonomy" id="1231351"/>
    <lineage>
        <taxon>Bacteria</taxon>
        <taxon>Pseudomonadati</taxon>
        <taxon>Pseudomonadota</taxon>
        <taxon>Alphaproteobacteria</taxon>
        <taxon>Acetobacterales</taxon>
        <taxon>Acetobacteraceae</taxon>
        <taxon>Acidomonas</taxon>
    </lineage>
</organism>
<dbReference type="EMBL" id="BAND01000023">
    <property type="protein sequence ID" value="GAJ28434.1"/>
    <property type="molecule type" value="Genomic_DNA"/>
</dbReference>
<dbReference type="Pfam" id="PF07372">
    <property type="entry name" value="DUF1491"/>
    <property type="match status" value="1"/>
</dbReference>
<dbReference type="AlphaFoldDB" id="A0A023D2Y4"/>